<accession>H1YBJ6</accession>
<dbReference type="SMART" id="SM00871">
    <property type="entry name" value="AraC_E_bind"/>
    <property type="match status" value="1"/>
</dbReference>
<organism evidence="3 4">
    <name type="scientific">Mucilaginibacter paludis DSM 18603</name>
    <dbReference type="NCBI Taxonomy" id="714943"/>
    <lineage>
        <taxon>Bacteria</taxon>
        <taxon>Pseudomonadati</taxon>
        <taxon>Bacteroidota</taxon>
        <taxon>Sphingobacteriia</taxon>
        <taxon>Sphingobacteriales</taxon>
        <taxon>Sphingobacteriaceae</taxon>
        <taxon>Mucilaginibacter</taxon>
    </lineage>
</organism>
<reference evidence="3" key="1">
    <citation type="submission" date="2011-09" db="EMBL/GenBank/DDBJ databases">
        <title>The permanent draft genome of Mucilaginibacter paludis DSM 18603.</title>
        <authorList>
            <consortium name="US DOE Joint Genome Institute (JGI-PGF)"/>
            <person name="Lucas S."/>
            <person name="Han J."/>
            <person name="Lapidus A."/>
            <person name="Bruce D."/>
            <person name="Goodwin L."/>
            <person name="Pitluck S."/>
            <person name="Peters L."/>
            <person name="Kyrpides N."/>
            <person name="Mavromatis K."/>
            <person name="Ivanova N."/>
            <person name="Mikhailova N."/>
            <person name="Held B."/>
            <person name="Detter J.C."/>
            <person name="Tapia R."/>
            <person name="Han C."/>
            <person name="Land M."/>
            <person name="Hauser L."/>
            <person name="Markowitz V."/>
            <person name="Cheng J.-F."/>
            <person name="Hugenholtz P."/>
            <person name="Woyke T."/>
            <person name="Wu D."/>
            <person name="Tindall B."/>
            <person name="Brambilla E."/>
            <person name="Klenk H.-P."/>
            <person name="Eisen J.A."/>
        </authorList>
    </citation>
    <scope>NUCLEOTIDE SEQUENCE [LARGE SCALE GENOMIC DNA]</scope>
    <source>
        <strain evidence="3">DSM 18603</strain>
    </source>
</reference>
<dbReference type="PANTHER" id="PTHR36444">
    <property type="entry name" value="TRANSCRIPTIONAL REGULATOR PROTEIN YOBU-RELATED"/>
    <property type="match status" value="1"/>
</dbReference>
<dbReference type="InterPro" id="IPR011256">
    <property type="entry name" value="Reg_factor_effector_dom_sf"/>
</dbReference>
<dbReference type="STRING" id="714943.Mucpa_0886"/>
<gene>
    <name evidence="3" type="ORF">Mucpa_0886</name>
</gene>
<dbReference type="AlphaFoldDB" id="H1YBJ6"/>
<feature type="transmembrane region" description="Helical" evidence="1">
    <location>
        <begin position="6"/>
        <end position="26"/>
    </location>
</feature>
<dbReference type="InterPro" id="IPR010499">
    <property type="entry name" value="AraC_E-bd"/>
</dbReference>
<evidence type="ECO:0000313" key="4">
    <source>
        <dbReference type="Proteomes" id="UP000002774"/>
    </source>
</evidence>
<dbReference type="SUPFAM" id="SSF55136">
    <property type="entry name" value="Probable bacterial effector-binding domain"/>
    <property type="match status" value="1"/>
</dbReference>
<keyword evidence="4" id="KW-1185">Reference proteome</keyword>
<dbReference type="eggNOG" id="COG3708">
    <property type="taxonomic scope" value="Bacteria"/>
</dbReference>
<sequence>MLIFIANITFLITILWGFIKLLFILLQPMESLNIIGIAVSTTNQNGQAAQDIGQLWGRFYGEDIPGKITNKAGDEVYSVYTDYESDYTGEYTTFIGFKVHSLDAVPEGLVGRTFEPQQFKKFTAKGTMPQAIVETWQQIWQNDETLHRSYRYDYELYGALSQNGENPEVDIFIGVN</sequence>
<feature type="domain" description="AraC effector-binding" evidence="2">
    <location>
        <begin position="22"/>
        <end position="176"/>
    </location>
</feature>
<evidence type="ECO:0000313" key="3">
    <source>
        <dbReference type="EMBL" id="EHQ25067.1"/>
    </source>
</evidence>
<dbReference type="InterPro" id="IPR053182">
    <property type="entry name" value="YobU-like_regulator"/>
</dbReference>
<dbReference type="Gene3D" id="3.20.80.10">
    <property type="entry name" value="Regulatory factor, effector binding domain"/>
    <property type="match status" value="1"/>
</dbReference>
<evidence type="ECO:0000256" key="1">
    <source>
        <dbReference type="SAM" id="Phobius"/>
    </source>
</evidence>
<keyword evidence="1" id="KW-1133">Transmembrane helix</keyword>
<dbReference type="InterPro" id="IPR029441">
    <property type="entry name" value="Cass2"/>
</dbReference>
<protein>
    <submittedName>
        <fullName evidence="3">Transcription activator effector binding</fullName>
    </submittedName>
</protein>
<keyword evidence="1" id="KW-0472">Membrane</keyword>
<dbReference type="PANTHER" id="PTHR36444:SF2">
    <property type="entry name" value="TRANSCRIPTIONAL REGULATOR PROTEIN YOBU-RELATED"/>
    <property type="match status" value="1"/>
</dbReference>
<evidence type="ECO:0000259" key="2">
    <source>
        <dbReference type="SMART" id="SM00871"/>
    </source>
</evidence>
<dbReference type="HOGENOM" id="CLU_106591_1_0_10"/>
<dbReference type="Proteomes" id="UP000002774">
    <property type="component" value="Chromosome"/>
</dbReference>
<dbReference type="Pfam" id="PF14526">
    <property type="entry name" value="Cass2"/>
    <property type="match status" value="1"/>
</dbReference>
<proteinExistence type="predicted"/>
<name>H1YBJ6_9SPHI</name>
<dbReference type="EMBL" id="CM001403">
    <property type="protein sequence ID" value="EHQ25067.1"/>
    <property type="molecule type" value="Genomic_DNA"/>
</dbReference>
<keyword evidence="1" id="KW-0812">Transmembrane</keyword>